<dbReference type="EMBL" id="CP017634">
    <property type="protein sequence ID" value="ATW25454.1"/>
    <property type="molecule type" value="Genomic_DNA"/>
</dbReference>
<protein>
    <recommendedName>
        <fullName evidence="1">Peptidase M24 domain-containing protein</fullName>
    </recommendedName>
</protein>
<organism evidence="2 3">
    <name type="scientific">Formimonas warabiya</name>
    <dbReference type="NCBI Taxonomy" id="1761012"/>
    <lineage>
        <taxon>Bacteria</taxon>
        <taxon>Bacillati</taxon>
        <taxon>Bacillota</taxon>
        <taxon>Clostridia</taxon>
        <taxon>Eubacteriales</taxon>
        <taxon>Peptococcaceae</taxon>
        <taxon>Candidatus Formimonas</taxon>
    </lineage>
</organism>
<proteinExistence type="predicted"/>
<dbReference type="PANTHER" id="PTHR46112:SF3">
    <property type="entry name" value="AMINOPEPTIDASE YPDF"/>
    <property type="match status" value="1"/>
</dbReference>
<keyword evidence="3" id="KW-1185">Reference proteome</keyword>
<feature type="domain" description="Peptidase M24" evidence="1">
    <location>
        <begin position="323"/>
        <end position="543"/>
    </location>
</feature>
<gene>
    <name evidence="2" type="ORF">DCMF_12300</name>
</gene>
<accession>A0A3G1KSR5</accession>
<dbReference type="InterPro" id="IPR036005">
    <property type="entry name" value="Creatinase/aminopeptidase-like"/>
</dbReference>
<dbReference type="Proteomes" id="UP000323521">
    <property type="component" value="Chromosome"/>
</dbReference>
<dbReference type="RefSeq" id="WP_214659304.1">
    <property type="nucleotide sequence ID" value="NZ_CP017634.1"/>
</dbReference>
<dbReference type="PANTHER" id="PTHR46112">
    <property type="entry name" value="AMINOPEPTIDASE"/>
    <property type="match status" value="1"/>
</dbReference>
<dbReference type="InterPro" id="IPR000994">
    <property type="entry name" value="Pept_M24"/>
</dbReference>
<reference evidence="2 3" key="1">
    <citation type="submission" date="2016-10" db="EMBL/GenBank/DDBJ databases">
        <title>Complete Genome Sequence of Peptococcaceae strain DCMF.</title>
        <authorList>
            <person name="Edwards R.J."/>
            <person name="Holland S.I."/>
            <person name="Deshpande N.P."/>
            <person name="Wong Y.K."/>
            <person name="Ertan H."/>
            <person name="Manefield M."/>
            <person name="Russell T.L."/>
            <person name="Lee M.J."/>
        </authorList>
    </citation>
    <scope>NUCLEOTIDE SEQUENCE [LARGE SCALE GENOMIC DNA]</scope>
    <source>
        <strain evidence="2 3">DCMF</strain>
    </source>
</reference>
<evidence type="ECO:0000313" key="3">
    <source>
        <dbReference type="Proteomes" id="UP000323521"/>
    </source>
</evidence>
<sequence>MAELVINQYQYKKETGFDIFEDYLFPKLQLASWKMHGPFALKVGENIYLGGRFHERGYHQGRVIPTNMKPIYIRPYFLFEPQPEKAYPDLASAITELADKELVVDYDIPVAFYTQLLGKIELKFKPNSPQINSRILEQPVDAVEKLLNNSYHAAAKLAEEIMEDKKIPQISSLSKFMERSFPSRFAVLDRYMGENDIQAIIATSPLNVQELAAVPQRTNEGGILAMYIKGGDEVIILHTDELKELRKGRSGILNAPQFLSLVPDGVIGVEDEDMGMGQLIGLGLDSKKVKFASTLLRDWREEIAGADLPFYILCALSTSHAIERALGEAEHRYREDWFVTEEDIFAFFKASVDSFKNKYGIPFSHEIYFANLHSGNRSESPSSYKPGYQLTAANNSIKYDTGIKMYDSYGFLRGVSDLARTLCFNEAGQTVYEYLEKVQLEQGIPAAVPGATGEDVYLAACRGVDKYLDDIKQKNLVPASIIHLEDVYSRDVGHTMGKEEPANLCFKKGEKAQFKVGMICCFELQWGYRGHGFGIEDSFVITEEGPVIFSR</sequence>
<dbReference type="Gene3D" id="3.90.230.10">
    <property type="entry name" value="Creatinase/methionine aminopeptidase superfamily"/>
    <property type="match status" value="1"/>
</dbReference>
<dbReference type="AlphaFoldDB" id="A0A3G1KSR5"/>
<dbReference type="CDD" id="cd01066">
    <property type="entry name" value="APP_MetAP"/>
    <property type="match status" value="1"/>
</dbReference>
<name>A0A3G1KSR5_FORW1</name>
<evidence type="ECO:0000313" key="2">
    <source>
        <dbReference type="EMBL" id="ATW25454.1"/>
    </source>
</evidence>
<dbReference type="KEGG" id="fwa:DCMF_12300"/>
<dbReference type="InterPro" id="IPR050659">
    <property type="entry name" value="Peptidase_M24B"/>
</dbReference>
<dbReference type="Pfam" id="PF00557">
    <property type="entry name" value="Peptidase_M24"/>
    <property type="match status" value="1"/>
</dbReference>
<dbReference type="SUPFAM" id="SSF55920">
    <property type="entry name" value="Creatinase/aminopeptidase"/>
    <property type="match status" value="1"/>
</dbReference>
<evidence type="ECO:0000259" key="1">
    <source>
        <dbReference type="Pfam" id="PF00557"/>
    </source>
</evidence>